<dbReference type="InterPro" id="IPR003812">
    <property type="entry name" value="Fido"/>
</dbReference>
<evidence type="ECO:0000313" key="4">
    <source>
        <dbReference type="EMBL" id="CUR31031.1"/>
    </source>
</evidence>
<keyword evidence="2" id="KW-0067">ATP-binding</keyword>
<sequence length="450" mass="51900">MARIRVPKPLILLLQEVEAEKFLPLLGKYGATDSKGRYFHWNDFKWRVKPGDNELAAWIATKIARKAITKNFPLLKAEGNRCFSYCVPDSLFAQLYGIDTMTGGSRENSNSILGSSPPKNPYLVKSLMQEEAITSSQLEGASTTREVAKEMLEKNLTPKDKSQQMILNNYLLMKKAVEKKDEKLSLELILELHRIATEEAIENQATPGEIRKNNNIFVSNLYNENTFYPPDWKTLEARLTNLCDFANYDPAPNDYSNFIHPIIKAIILHFMIGYIHPFGDGNGRTARAIFYWSILRSGYWLFQYVSISKLIQEKRGDYDQAFIYTETDDFDLTYFLYNQISTIEKAVKSLYEYMSRKKQDFYEFMDWIDKSPIARTLRRGHLEILKEAFRTPGKEFTSKQVAIDFGITENTARSYLNKLVNKDLLIAAKSKNQKTVLYLAPANLQARLKL</sequence>
<dbReference type="AlphaFoldDB" id="A0A1J1LEN6"/>
<dbReference type="GO" id="GO:0005524">
    <property type="term" value="F:ATP binding"/>
    <property type="evidence" value="ECO:0007669"/>
    <property type="project" value="UniProtKB-KW"/>
</dbReference>
<evidence type="ECO:0000256" key="1">
    <source>
        <dbReference type="PIRSR" id="PIRSR640198-1"/>
    </source>
</evidence>
<dbReference type="Pfam" id="PF02661">
    <property type="entry name" value="Fic"/>
    <property type="match status" value="1"/>
</dbReference>
<dbReference type="Gene3D" id="1.10.3290.10">
    <property type="entry name" value="Fido-like domain"/>
    <property type="match status" value="1"/>
</dbReference>
<dbReference type="InterPro" id="IPR036597">
    <property type="entry name" value="Fido-like_dom_sf"/>
</dbReference>
<evidence type="ECO:0000313" key="5">
    <source>
        <dbReference type="Proteomes" id="UP000184315"/>
    </source>
</evidence>
<accession>A0A1J1LEN6</accession>
<dbReference type="SUPFAM" id="SSF140931">
    <property type="entry name" value="Fic-like"/>
    <property type="match status" value="1"/>
</dbReference>
<dbReference type="STRING" id="671072.PL9214290622"/>
<evidence type="ECO:0000259" key="3">
    <source>
        <dbReference type="PROSITE" id="PS51459"/>
    </source>
</evidence>
<evidence type="ECO:0000256" key="2">
    <source>
        <dbReference type="PIRSR" id="PIRSR640198-2"/>
    </source>
</evidence>
<reference evidence="5" key="1">
    <citation type="submission" date="2015-10" db="EMBL/GenBank/DDBJ databases">
        <authorList>
            <person name="Regsiter A."/>
            <person name="william w."/>
        </authorList>
    </citation>
    <scope>NUCLEOTIDE SEQUENCE [LARGE SCALE GENOMIC DNA]</scope>
</reference>
<dbReference type="Proteomes" id="UP000184315">
    <property type="component" value="Unassembled WGS sequence"/>
</dbReference>
<proteinExistence type="predicted"/>
<dbReference type="OrthoDB" id="9813719at2"/>
<keyword evidence="2" id="KW-0547">Nucleotide-binding</keyword>
<feature type="active site" evidence="1">
    <location>
        <position position="276"/>
    </location>
</feature>
<dbReference type="EMBL" id="CZDF01000132">
    <property type="protein sequence ID" value="CUR31031.1"/>
    <property type="molecule type" value="Genomic_DNA"/>
</dbReference>
<dbReference type="InterPro" id="IPR040198">
    <property type="entry name" value="Fido_containing"/>
</dbReference>
<dbReference type="PANTHER" id="PTHR13504">
    <property type="entry name" value="FIDO DOMAIN-CONTAINING PROTEIN DDB_G0283145"/>
    <property type="match status" value="1"/>
</dbReference>
<organism evidence="4 5">
    <name type="scientific">Planktothrix tepida PCC 9214</name>
    <dbReference type="NCBI Taxonomy" id="671072"/>
    <lineage>
        <taxon>Bacteria</taxon>
        <taxon>Bacillati</taxon>
        <taxon>Cyanobacteriota</taxon>
        <taxon>Cyanophyceae</taxon>
        <taxon>Oscillatoriophycideae</taxon>
        <taxon>Oscillatoriales</taxon>
        <taxon>Microcoleaceae</taxon>
        <taxon>Planktothrix</taxon>
    </lineage>
</organism>
<feature type="binding site" evidence="2">
    <location>
        <begin position="280"/>
        <end position="287"/>
    </location>
    <ligand>
        <name>ATP</name>
        <dbReference type="ChEBI" id="CHEBI:30616"/>
    </ligand>
</feature>
<name>A0A1J1LEN6_9CYAN</name>
<dbReference type="RefSeq" id="WP_083579901.1">
    <property type="nucleotide sequence ID" value="NZ_LN889782.1"/>
</dbReference>
<feature type="domain" description="Fido" evidence="3">
    <location>
        <begin position="184"/>
        <end position="338"/>
    </location>
</feature>
<keyword evidence="5" id="KW-1185">Reference proteome</keyword>
<dbReference type="PROSITE" id="PS51459">
    <property type="entry name" value="FIDO"/>
    <property type="match status" value="1"/>
</dbReference>
<protein>
    <submittedName>
        <fullName evidence="4">Filamentation induced by cAMP protein Fic</fullName>
    </submittedName>
</protein>
<gene>
    <name evidence="4" type="ORF">PL9214290622</name>
</gene>
<dbReference type="PANTHER" id="PTHR13504:SF38">
    <property type="entry name" value="FIDO DOMAIN-CONTAINING PROTEIN"/>
    <property type="match status" value="1"/>
</dbReference>